<dbReference type="NCBIfam" id="TIGR00861">
    <property type="entry name" value="MIP"/>
    <property type="match status" value="1"/>
</dbReference>
<dbReference type="Gene3D" id="1.20.1080.10">
    <property type="entry name" value="Glycerol uptake facilitator protein"/>
    <property type="match status" value="1"/>
</dbReference>
<feature type="transmembrane region" description="Helical" evidence="8">
    <location>
        <begin position="255"/>
        <end position="276"/>
    </location>
</feature>
<keyword evidence="4 7" id="KW-0812">Transmembrane</keyword>
<dbReference type="Proteomes" id="UP000003597">
    <property type="component" value="Unassembled WGS sequence"/>
</dbReference>
<dbReference type="PANTHER" id="PTHR43829">
    <property type="entry name" value="AQUAPORIN OR AQUAGLYCEROPORIN RELATED"/>
    <property type="match status" value="1"/>
</dbReference>
<dbReference type="PRINTS" id="PR00783">
    <property type="entry name" value="MINTRINSICP"/>
</dbReference>
<sequence>MIVILFLKLIDNRNVRGLVSVKIPVLQISKKKELEKMIDTSLATQFLGEVIGTAILIILGAGVVAGVSLKKSKAENGGWVVVTLAWGLGVTMGVYVSGYMSMAHLNPAVTIGMALAGAFPWNYVLPYIVAQFIGAFIGATLVWLHYYPHWKKTEDKPTKLGVFATAPAIRHFTSNFFGEALGTFMLVFGLLSLGANSFSDGLNPLVVGALIVAIGMSLGGTTGYAINPARDLGPRIAHFVWPISGKGGSDWGYSWVPVIGPIMGGALGALGYNAIINGELGMWFWVFAVLFVLILILTMQLDKKKDLA</sequence>
<feature type="transmembrane region" description="Helical" evidence="8">
    <location>
        <begin position="205"/>
        <end position="226"/>
    </location>
</feature>
<dbReference type="GO" id="GO:0015254">
    <property type="term" value="F:glycerol channel activity"/>
    <property type="evidence" value="ECO:0007669"/>
    <property type="project" value="TreeGrafter"/>
</dbReference>
<evidence type="ECO:0000256" key="4">
    <source>
        <dbReference type="ARBA" id="ARBA00022692"/>
    </source>
</evidence>
<dbReference type="EMBL" id="AGCN01000033">
    <property type="protein sequence ID" value="EHN60688.1"/>
    <property type="molecule type" value="Genomic_DNA"/>
</dbReference>
<dbReference type="AlphaFoldDB" id="A0AB72Z7Y7"/>
<feature type="transmembrane region" description="Helical" evidence="8">
    <location>
        <begin position="180"/>
        <end position="199"/>
    </location>
</feature>
<dbReference type="GO" id="GO:0005886">
    <property type="term" value="C:plasma membrane"/>
    <property type="evidence" value="ECO:0007669"/>
    <property type="project" value="TreeGrafter"/>
</dbReference>
<name>A0AB72Z7Y7_LISIO</name>
<evidence type="ECO:0000256" key="8">
    <source>
        <dbReference type="SAM" id="Phobius"/>
    </source>
</evidence>
<keyword evidence="3 7" id="KW-0813">Transport</keyword>
<feature type="transmembrane region" description="Helical" evidence="8">
    <location>
        <begin position="77"/>
        <end position="96"/>
    </location>
</feature>
<gene>
    <name evidence="9" type="ORF">HMPREF0557_02202</name>
</gene>
<keyword evidence="6 8" id="KW-0472">Membrane</keyword>
<evidence type="ECO:0000256" key="6">
    <source>
        <dbReference type="ARBA" id="ARBA00023136"/>
    </source>
</evidence>
<evidence type="ECO:0000256" key="2">
    <source>
        <dbReference type="ARBA" id="ARBA00006175"/>
    </source>
</evidence>
<evidence type="ECO:0000313" key="9">
    <source>
        <dbReference type="EMBL" id="EHN60688.1"/>
    </source>
</evidence>
<comment type="similarity">
    <text evidence="2 7">Belongs to the MIP/aquaporin (TC 1.A.8) family.</text>
</comment>
<evidence type="ECO:0000256" key="1">
    <source>
        <dbReference type="ARBA" id="ARBA00004141"/>
    </source>
</evidence>
<dbReference type="SUPFAM" id="SSF81338">
    <property type="entry name" value="Aquaporin-like"/>
    <property type="match status" value="1"/>
</dbReference>
<comment type="caution">
    <text evidence="9">The sequence shown here is derived from an EMBL/GenBank/DDBJ whole genome shotgun (WGS) entry which is preliminary data.</text>
</comment>
<dbReference type="Pfam" id="PF00230">
    <property type="entry name" value="MIP"/>
    <property type="match status" value="1"/>
</dbReference>
<evidence type="ECO:0000256" key="5">
    <source>
        <dbReference type="ARBA" id="ARBA00022989"/>
    </source>
</evidence>
<organism evidence="9 10">
    <name type="scientific">Listeria innocua ATCC 33091</name>
    <dbReference type="NCBI Taxonomy" id="1002366"/>
    <lineage>
        <taxon>Bacteria</taxon>
        <taxon>Bacillati</taxon>
        <taxon>Bacillota</taxon>
        <taxon>Bacilli</taxon>
        <taxon>Bacillales</taxon>
        <taxon>Listeriaceae</taxon>
        <taxon>Listeria</taxon>
    </lineage>
</organism>
<dbReference type="InterPro" id="IPR023271">
    <property type="entry name" value="Aquaporin-like"/>
</dbReference>
<keyword evidence="5 8" id="KW-1133">Transmembrane helix</keyword>
<accession>A0AB72Z7Y7</accession>
<protein>
    <submittedName>
        <fullName evidence="9">Channel protein, MIP family</fullName>
    </submittedName>
</protein>
<evidence type="ECO:0000256" key="3">
    <source>
        <dbReference type="ARBA" id="ARBA00022448"/>
    </source>
</evidence>
<feature type="transmembrane region" description="Helical" evidence="8">
    <location>
        <begin position="46"/>
        <end position="65"/>
    </location>
</feature>
<comment type="subcellular location">
    <subcellularLocation>
        <location evidence="1">Membrane</location>
        <topology evidence="1">Multi-pass membrane protein</topology>
    </subcellularLocation>
</comment>
<evidence type="ECO:0000256" key="7">
    <source>
        <dbReference type="RuleBase" id="RU000477"/>
    </source>
</evidence>
<dbReference type="InterPro" id="IPR000425">
    <property type="entry name" value="MIP"/>
</dbReference>
<dbReference type="PROSITE" id="PS00221">
    <property type="entry name" value="MIP"/>
    <property type="match status" value="1"/>
</dbReference>
<reference evidence="9 10" key="1">
    <citation type="submission" date="2011-08" db="EMBL/GenBank/DDBJ databases">
        <authorList>
            <person name="Weinstock G."/>
            <person name="Sodergren E."/>
            <person name="Clifton S."/>
            <person name="Fulton L."/>
            <person name="Fulton B."/>
            <person name="Courtney L."/>
            <person name="Fronick C."/>
            <person name="Harrison M."/>
            <person name="Strong C."/>
            <person name="Farmer C."/>
            <person name="Delahaunty K."/>
            <person name="Markovic C."/>
            <person name="Hall O."/>
            <person name="Minx P."/>
            <person name="Tomlinson C."/>
            <person name="Mitreva M."/>
            <person name="Hou S."/>
            <person name="Chen J."/>
            <person name="Wollam A."/>
            <person name="Pepin K.H."/>
            <person name="Johnson M."/>
            <person name="Bhonagiri V."/>
            <person name="Zhang X."/>
            <person name="Suruliraj S."/>
            <person name="Warren W."/>
            <person name="Chinwalla A."/>
            <person name="Mardis E.R."/>
            <person name="Wilson R.K."/>
        </authorList>
    </citation>
    <scope>NUCLEOTIDE SEQUENCE [LARGE SCALE GENOMIC DNA]</scope>
    <source>
        <strain evidence="9 10">ATCC 33091</strain>
    </source>
</reference>
<evidence type="ECO:0000313" key="10">
    <source>
        <dbReference type="Proteomes" id="UP000003597"/>
    </source>
</evidence>
<proteinExistence type="inferred from homology"/>
<dbReference type="InterPro" id="IPR050363">
    <property type="entry name" value="MIP/Aquaporin"/>
</dbReference>
<feature type="transmembrane region" description="Helical" evidence="8">
    <location>
        <begin position="282"/>
        <end position="301"/>
    </location>
</feature>
<feature type="transmembrane region" description="Helical" evidence="8">
    <location>
        <begin position="127"/>
        <end position="147"/>
    </location>
</feature>
<dbReference type="InterPro" id="IPR022357">
    <property type="entry name" value="MIP_CS"/>
</dbReference>
<keyword evidence="10" id="KW-1185">Reference proteome</keyword>
<dbReference type="PANTHER" id="PTHR43829:SF9">
    <property type="entry name" value="AQUAPORIN-9"/>
    <property type="match status" value="1"/>
</dbReference>